<evidence type="ECO:0000313" key="2">
    <source>
        <dbReference type="Proteomes" id="UP001597287"/>
    </source>
</evidence>
<dbReference type="RefSeq" id="WP_380104700.1">
    <property type="nucleotide sequence ID" value="NZ_JBHSIH010000001.1"/>
</dbReference>
<gene>
    <name evidence="1" type="ORF">ACFSPV_04675</name>
</gene>
<proteinExistence type="predicted"/>
<evidence type="ECO:0000313" key="1">
    <source>
        <dbReference type="EMBL" id="MFD2317986.1"/>
    </source>
</evidence>
<protein>
    <submittedName>
        <fullName evidence="1">ArsR family transcriptional regulator</fullName>
    </submittedName>
</protein>
<name>A0ABW5EKB1_9BURK</name>
<sequence length="98" mass="10817">MNDFATHLAEDRRLVILRVLLESAGYTANEYLLHSMVERLGHVVSADRIQTDLSWLKEQGLIAVDEVAGVRIAKLLGRGEDAARGRVEVPGVKRPRAG</sequence>
<comment type="caution">
    <text evidence="1">The sequence shown here is derived from an EMBL/GenBank/DDBJ whole genome shotgun (WGS) entry which is preliminary data.</text>
</comment>
<dbReference type="EMBL" id="JBHUIG010000003">
    <property type="protein sequence ID" value="MFD2317986.1"/>
    <property type="molecule type" value="Genomic_DNA"/>
</dbReference>
<organism evidence="1 2">
    <name type="scientific">Delftia deserti</name>
    <dbReference type="NCBI Taxonomy" id="1651218"/>
    <lineage>
        <taxon>Bacteria</taxon>
        <taxon>Pseudomonadati</taxon>
        <taxon>Pseudomonadota</taxon>
        <taxon>Betaproteobacteria</taxon>
        <taxon>Burkholderiales</taxon>
        <taxon>Comamonadaceae</taxon>
        <taxon>Delftia</taxon>
    </lineage>
</organism>
<keyword evidence="2" id="KW-1185">Reference proteome</keyword>
<dbReference type="Proteomes" id="UP001597287">
    <property type="component" value="Unassembled WGS sequence"/>
</dbReference>
<reference evidence="2" key="1">
    <citation type="journal article" date="2019" name="Int. J. Syst. Evol. Microbiol.">
        <title>The Global Catalogue of Microorganisms (GCM) 10K type strain sequencing project: providing services to taxonomists for standard genome sequencing and annotation.</title>
        <authorList>
            <consortium name="The Broad Institute Genomics Platform"/>
            <consortium name="The Broad Institute Genome Sequencing Center for Infectious Disease"/>
            <person name="Wu L."/>
            <person name="Ma J."/>
        </authorList>
    </citation>
    <scope>NUCLEOTIDE SEQUENCE [LARGE SCALE GENOMIC DNA]</scope>
    <source>
        <strain evidence="2">CCUG 62793</strain>
    </source>
</reference>
<accession>A0ABW5EKB1</accession>